<dbReference type="Gene3D" id="1.20.1250.10">
    <property type="match status" value="1"/>
</dbReference>
<sequence length="208" mass="23749">KKVIDLLDEEVFHDTTSFLLYLVILAELFVHSSSRPTPCPYSVFEPMIHHLDKIITSSKKLHGLPEAELVTFMDIEHKLDSLPVIKHTAAHLNSLKVNESLSQLYVYVESFRLHTKWLKTAQVNVSVPFQAAEGASNHLEQLSDLTKKFLEKIGEQVPQTASPSLPVVSTAFEALRFSVEISDRLQVFCHWSKRILRQLQRRSPCPKH</sequence>
<dbReference type="GO" id="GO:0005125">
    <property type="term" value="F:cytokine activity"/>
    <property type="evidence" value="ECO:0007669"/>
    <property type="project" value="TreeGrafter"/>
</dbReference>
<dbReference type="Ensembl" id="ENSPNYT00000005003.1">
    <property type="protein sequence ID" value="ENSPNYP00000004883.1"/>
    <property type="gene ID" value="ENSPNYG00000003777.1"/>
</dbReference>
<reference evidence="1" key="1">
    <citation type="submission" date="2023-09" db="UniProtKB">
        <authorList>
            <consortium name="Ensembl"/>
        </authorList>
    </citation>
    <scope>IDENTIFICATION</scope>
</reference>
<dbReference type="PRINTS" id="PR01944">
    <property type="entry name" value="INTLKN11FISH"/>
</dbReference>
<proteinExistence type="predicted"/>
<dbReference type="GO" id="GO:0008284">
    <property type="term" value="P:positive regulation of cell population proliferation"/>
    <property type="evidence" value="ECO:0007669"/>
    <property type="project" value="TreeGrafter"/>
</dbReference>
<dbReference type="PANTHER" id="PTHR16922:SF0">
    <property type="entry name" value="INTERLEUKIN-11"/>
    <property type="match status" value="1"/>
</dbReference>
<dbReference type="GeneTree" id="ENSGT00390000007165"/>
<dbReference type="PANTHER" id="PTHR16922">
    <property type="entry name" value="INTERLEUKIN 11"/>
    <property type="match status" value="1"/>
</dbReference>
<organism evidence="1">
    <name type="scientific">Pundamilia nyererei</name>
    <dbReference type="NCBI Taxonomy" id="303518"/>
    <lineage>
        <taxon>Eukaryota</taxon>
        <taxon>Metazoa</taxon>
        <taxon>Chordata</taxon>
        <taxon>Craniata</taxon>
        <taxon>Vertebrata</taxon>
        <taxon>Euteleostomi</taxon>
        <taxon>Actinopterygii</taxon>
        <taxon>Neopterygii</taxon>
        <taxon>Teleostei</taxon>
        <taxon>Neoteleostei</taxon>
        <taxon>Acanthomorphata</taxon>
        <taxon>Ovalentaria</taxon>
        <taxon>Cichlomorphae</taxon>
        <taxon>Cichliformes</taxon>
        <taxon>Cichlidae</taxon>
        <taxon>African cichlids</taxon>
        <taxon>Pseudocrenilabrinae</taxon>
        <taxon>Haplochromini</taxon>
        <taxon>Pundamilia</taxon>
    </lineage>
</organism>
<protein>
    <submittedName>
        <fullName evidence="1">Uncharacterized LOC102210850</fullName>
    </submittedName>
</protein>
<name>A0A3B4F4L8_9CICH</name>
<accession>A0A3B4F4L8</accession>
<dbReference type="SUPFAM" id="SSF47266">
    <property type="entry name" value="4-helical cytokines"/>
    <property type="match status" value="1"/>
</dbReference>
<dbReference type="PRINTS" id="PR01946">
    <property type="entry name" value="IL11BFISH"/>
</dbReference>
<dbReference type="InterPro" id="IPR009079">
    <property type="entry name" value="4_helix_cytokine-like_core"/>
</dbReference>
<dbReference type="GO" id="GO:0008083">
    <property type="term" value="F:growth factor activity"/>
    <property type="evidence" value="ECO:0007669"/>
    <property type="project" value="TreeGrafter"/>
</dbReference>
<dbReference type="GO" id="GO:0005737">
    <property type="term" value="C:cytoplasm"/>
    <property type="evidence" value="ECO:0007669"/>
    <property type="project" value="TreeGrafter"/>
</dbReference>
<dbReference type="AlphaFoldDB" id="A0A3B4F4L8"/>
<dbReference type="InterPro" id="IPR022356">
    <property type="entry name" value="IL-11_fish"/>
</dbReference>
<evidence type="ECO:0000313" key="1">
    <source>
        <dbReference type="Ensembl" id="ENSPNYP00000004883.1"/>
    </source>
</evidence>
<dbReference type="GO" id="GO:0043410">
    <property type="term" value="P:positive regulation of MAPK cascade"/>
    <property type="evidence" value="ECO:0007669"/>
    <property type="project" value="TreeGrafter"/>
</dbReference>
<dbReference type="InterPro" id="IPR020462">
    <property type="entry name" value="IL-11B_fish"/>
</dbReference>
<dbReference type="InterPro" id="IPR020438">
    <property type="entry name" value="IL-11"/>
</dbReference>
<dbReference type="Pfam" id="PF07400">
    <property type="entry name" value="IL11"/>
    <property type="match status" value="1"/>
</dbReference>